<accession>A0A484GX21</accession>
<dbReference type="AlphaFoldDB" id="A0A484GX21"/>
<evidence type="ECO:0000256" key="1">
    <source>
        <dbReference type="SAM" id="Phobius"/>
    </source>
</evidence>
<reference evidence="2 3" key="1">
    <citation type="journal article" date="2018" name="Genomics">
        <title>Molecular footprints of inshore aquatic adaptation in Indo-Pacific humpback dolphin (Sousa chinensis).</title>
        <authorList>
            <person name="Ming Y."/>
            <person name="Jian J."/>
            <person name="Yu F."/>
            <person name="Yu X."/>
            <person name="Wang J."/>
            <person name="Liu W."/>
        </authorList>
    </citation>
    <scope>NUCLEOTIDE SEQUENCE [LARGE SCALE GENOMIC DNA]</scope>
    <source>
        <strain evidence="2">MY-2018</strain>
        <tissue evidence="2">Skin</tissue>
    </source>
</reference>
<organism evidence="2 3">
    <name type="scientific">Sousa chinensis</name>
    <name type="common">Indo-pacific humpbacked dolphin</name>
    <name type="synonym">Steno chinensis</name>
    <dbReference type="NCBI Taxonomy" id="103600"/>
    <lineage>
        <taxon>Eukaryota</taxon>
        <taxon>Metazoa</taxon>
        <taxon>Chordata</taxon>
        <taxon>Craniata</taxon>
        <taxon>Vertebrata</taxon>
        <taxon>Euteleostomi</taxon>
        <taxon>Mammalia</taxon>
        <taxon>Eutheria</taxon>
        <taxon>Laurasiatheria</taxon>
        <taxon>Artiodactyla</taxon>
        <taxon>Whippomorpha</taxon>
        <taxon>Cetacea</taxon>
        <taxon>Odontoceti</taxon>
        <taxon>Delphinidae</taxon>
        <taxon>Sousa</taxon>
    </lineage>
</organism>
<name>A0A484GX21_SOUCH</name>
<sequence length="40" mass="4644">QLLFILSLLLQNRPGMFWLWMAVTGSELTCLISRGISRYD</sequence>
<evidence type="ECO:0000313" key="3">
    <source>
        <dbReference type="Proteomes" id="UP000295264"/>
    </source>
</evidence>
<protein>
    <submittedName>
        <fullName evidence="2">Uncharacterized protein</fullName>
    </submittedName>
</protein>
<evidence type="ECO:0000313" key="2">
    <source>
        <dbReference type="EMBL" id="TEA40173.1"/>
    </source>
</evidence>
<dbReference type="Proteomes" id="UP000295264">
    <property type="component" value="Unassembled WGS sequence"/>
</dbReference>
<proteinExistence type="predicted"/>
<feature type="non-terminal residue" evidence="2">
    <location>
        <position position="40"/>
    </location>
</feature>
<dbReference type="EMBL" id="QWLN02003306">
    <property type="protein sequence ID" value="TEA40173.1"/>
    <property type="molecule type" value="Genomic_DNA"/>
</dbReference>
<feature type="non-terminal residue" evidence="2">
    <location>
        <position position="1"/>
    </location>
</feature>
<keyword evidence="1" id="KW-1133">Transmembrane helix</keyword>
<comment type="caution">
    <text evidence="2">The sequence shown here is derived from an EMBL/GenBank/DDBJ whole genome shotgun (WGS) entry which is preliminary data.</text>
</comment>
<keyword evidence="1" id="KW-0472">Membrane</keyword>
<feature type="transmembrane region" description="Helical" evidence="1">
    <location>
        <begin position="17"/>
        <end position="36"/>
    </location>
</feature>
<keyword evidence="1" id="KW-0812">Transmembrane</keyword>
<gene>
    <name evidence="2" type="ORF">DBR06_SOUSAS8210110</name>
</gene>
<keyword evidence="3" id="KW-1185">Reference proteome</keyword>